<sequence>MTVIKTIEELKSALKDINITSAEFSRQYYLNEVDKDASSSNLEDHYGRFKKLTASSPERIAAYINYFNRTYKKDGTYTQADRNAAWDFFVELDTRIITKALDKESGVDKAALNSLHELFYLHRSIAKKHGPNCKNYYILVSHYFEKHIRPFTSKWHKILKDDNSAIFREELATLQSEMTKLKSQLHKIIE</sequence>
<dbReference type="EMBL" id="CP000510">
    <property type="protein sequence ID" value="ABM04239.1"/>
    <property type="molecule type" value="Genomic_DNA"/>
</dbReference>
<organism evidence="1 2">
    <name type="scientific">Psychromonas ingrahamii (strain DSM 17664 / CCUG 51855 / 37)</name>
    <dbReference type="NCBI Taxonomy" id="357804"/>
    <lineage>
        <taxon>Bacteria</taxon>
        <taxon>Pseudomonadati</taxon>
        <taxon>Pseudomonadota</taxon>
        <taxon>Gammaproteobacteria</taxon>
        <taxon>Alteromonadales</taxon>
        <taxon>Psychromonadaceae</taxon>
        <taxon>Psychromonas</taxon>
    </lineage>
</organism>
<dbReference type="Proteomes" id="UP000000639">
    <property type="component" value="Chromosome"/>
</dbReference>
<dbReference type="STRING" id="357804.Ping_2518"/>
<dbReference type="HOGENOM" id="CLU_1426923_0_0_6"/>
<proteinExistence type="predicted"/>
<dbReference type="RefSeq" id="WP_011770799.1">
    <property type="nucleotide sequence ID" value="NC_008709.1"/>
</dbReference>
<reference evidence="1 2" key="1">
    <citation type="submission" date="2007-01" db="EMBL/GenBank/DDBJ databases">
        <title>Complete sequence of Psychromonas ingrahamii 37.</title>
        <authorList>
            <consortium name="US DOE Joint Genome Institute"/>
            <person name="Copeland A."/>
            <person name="Lucas S."/>
            <person name="Lapidus A."/>
            <person name="Barry K."/>
            <person name="Detter J.C."/>
            <person name="Glavina del Rio T."/>
            <person name="Hammon N."/>
            <person name="Israni S."/>
            <person name="Dalin E."/>
            <person name="Tice H."/>
            <person name="Pitluck S."/>
            <person name="Thompson L.S."/>
            <person name="Brettin T."/>
            <person name="Bruce D."/>
            <person name="Han C."/>
            <person name="Tapia R."/>
            <person name="Schmutz J."/>
            <person name="Larimer F."/>
            <person name="Land M."/>
            <person name="Hauser L."/>
            <person name="Kyrpides N."/>
            <person name="Ivanova N."/>
            <person name="Staley J."/>
            <person name="Richardson P."/>
        </authorList>
    </citation>
    <scope>NUCLEOTIDE SEQUENCE [LARGE SCALE GENOMIC DNA]</scope>
    <source>
        <strain evidence="1 2">37</strain>
    </source>
</reference>
<evidence type="ECO:0000313" key="1">
    <source>
        <dbReference type="EMBL" id="ABM04239.1"/>
    </source>
</evidence>
<keyword evidence="2" id="KW-1185">Reference proteome</keyword>
<name>A1SXM4_PSYIN</name>
<evidence type="ECO:0000313" key="2">
    <source>
        <dbReference type="Proteomes" id="UP000000639"/>
    </source>
</evidence>
<protein>
    <submittedName>
        <fullName evidence="1">Uncharacterized protein</fullName>
    </submittedName>
</protein>
<accession>A1SXM4</accession>
<gene>
    <name evidence="1" type="ordered locus">Ping_2518</name>
</gene>
<dbReference type="KEGG" id="pin:Ping_2518"/>
<dbReference type="eggNOG" id="ENOG5031ND8">
    <property type="taxonomic scope" value="Bacteria"/>
</dbReference>
<dbReference type="AlphaFoldDB" id="A1SXM4"/>